<dbReference type="GO" id="GO:0071586">
    <property type="term" value="P:CAAX-box protein processing"/>
    <property type="evidence" value="ECO:0007669"/>
    <property type="project" value="InterPro"/>
</dbReference>
<proteinExistence type="predicted"/>
<feature type="transmembrane region" description="Helical" evidence="1">
    <location>
        <begin position="15"/>
        <end position="34"/>
    </location>
</feature>
<comment type="caution">
    <text evidence="2">The sequence shown here is derived from an EMBL/GenBank/DDBJ whole genome shotgun (WGS) entry which is preliminary data.</text>
</comment>
<keyword evidence="2" id="KW-0645">Protease</keyword>
<dbReference type="PANTHER" id="PTHR13046:SF0">
    <property type="entry name" value="CAAX PRENYL PROTEASE 2"/>
    <property type="match status" value="1"/>
</dbReference>
<dbReference type="InterPro" id="IPR039731">
    <property type="entry name" value="Rce1"/>
</dbReference>
<accession>A0A0L7L735</accession>
<dbReference type="EMBL" id="JTDY01002603">
    <property type="protein sequence ID" value="KOB71121.1"/>
    <property type="molecule type" value="Genomic_DNA"/>
</dbReference>
<gene>
    <name evidence="2" type="ORF">OBRU01_14733</name>
</gene>
<reference evidence="2 3" key="1">
    <citation type="journal article" date="2015" name="Genome Biol. Evol.">
        <title>The genome of winter moth (Operophtera brumata) provides a genomic perspective on sexual dimorphism and phenology.</title>
        <authorList>
            <person name="Derks M.F."/>
            <person name="Smit S."/>
            <person name="Salis L."/>
            <person name="Schijlen E."/>
            <person name="Bossers A."/>
            <person name="Mateman C."/>
            <person name="Pijl A.S."/>
            <person name="de Ridder D."/>
            <person name="Groenen M.A."/>
            <person name="Visser M.E."/>
            <person name="Megens H.J."/>
        </authorList>
    </citation>
    <scope>NUCLEOTIDE SEQUENCE [LARGE SCALE GENOMIC DNA]</scope>
    <source>
        <strain evidence="2">WM2013NL</strain>
        <tissue evidence="2">Head and thorax</tissue>
    </source>
</reference>
<keyword evidence="3" id="KW-1185">Reference proteome</keyword>
<dbReference type="AlphaFoldDB" id="A0A0L7L735"/>
<feature type="non-terminal residue" evidence="2">
    <location>
        <position position="130"/>
    </location>
</feature>
<evidence type="ECO:0000256" key="1">
    <source>
        <dbReference type="SAM" id="Phobius"/>
    </source>
</evidence>
<dbReference type="GO" id="GO:0004222">
    <property type="term" value="F:metalloendopeptidase activity"/>
    <property type="evidence" value="ECO:0007669"/>
    <property type="project" value="InterPro"/>
</dbReference>
<dbReference type="PANTHER" id="PTHR13046">
    <property type="entry name" value="PROTEASE U48 CAAX PRENYL PROTEASE RCE1"/>
    <property type="match status" value="1"/>
</dbReference>
<keyword evidence="1" id="KW-0472">Membrane</keyword>
<dbReference type="Proteomes" id="UP000037510">
    <property type="component" value="Unassembled WGS sequence"/>
</dbReference>
<keyword evidence="1" id="KW-1133">Transmembrane helix</keyword>
<protein>
    <submittedName>
        <fullName evidence="2">CAAX prenyl protease 2</fullName>
    </submittedName>
</protein>
<evidence type="ECO:0000313" key="3">
    <source>
        <dbReference type="Proteomes" id="UP000037510"/>
    </source>
</evidence>
<organism evidence="2 3">
    <name type="scientific">Operophtera brumata</name>
    <name type="common">Winter moth</name>
    <name type="synonym">Phalaena brumata</name>
    <dbReference type="NCBI Taxonomy" id="104452"/>
    <lineage>
        <taxon>Eukaryota</taxon>
        <taxon>Metazoa</taxon>
        <taxon>Ecdysozoa</taxon>
        <taxon>Arthropoda</taxon>
        <taxon>Hexapoda</taxon>
        <taxon>Insecta</taxon>
        <taxon>Pterygota</taxon>
        <taxon>Neoptera</taxon>
        <taxon>Endopterygota</taxon>
        <taxon>Lepidoptera</taxon>
        <taxon>Glossata</taxon>
        <taxon>Ditrysia</taxon>
        <taxon>Geometroidea</taxon>
        <taxon>Geometridae</taxon>
        <taxon>Larentiinae</taxon>
        <taxon>Operophtera</taxon>
    </lineage>
</organism>
<evidence type="ECO:0000313" key="2">
    <source>
        <dbReference type="EMBL" id="KOB71121.1"/>
    </source>
</evidence>
<dbReference type="STRING" id="104452.A0A0L7L735"/>
<sequence length="130" mass="15124">MDFLNGFIAKNGCTSSVLACVLLTISYVASLYVWRTKLSRDHPSTIKRRFFSVSCMMVLTPFFTQYMLTENSLKKGDILQYLGLQPIYWVQSWQDLLWVRNHIMAPLSEEWVFRACMLPILLQCLMPMTA</sequence>
<keyword evidence="1" id="KW-0812">Transmembrane</keyword>
<keyword evidence="2" id="KW-0378">Hydrolase</keyword>
<feature type="transmembrane region" description="Helical" evidence="1">
    <location>
        <begin position="50"/>
        <end position="68"/>
    </location>
</feature>
<dbReference type="GO" id="GO:0005789">
    <property type="term" value="C:endoplasmic reticulum membrane"/>
    <property type="evidence" value="ECO:0007669"/>
    <property type="project" value="InterPro"/>
</dbReference>
<name>A0A0L7L735_OPEBR</name>